<feature type="compositionally biased region" description="Pro residues" evidence="3">
    <location>
        <begin position="1629"/>
        <end position="1640"/>
    </location>
</feature>
<dbReference type="Proteomes" id="UP001142055">
    <property type="component" value="Chromosome 4"/>
</dbReference>
<feature type="region of interest" description="Disordered" evidence="3">
    <location>
        <begin position="179"/>
        <end position="227"/>
    </location>
</feature>
<dbReference type="GO" id="GO:0005912">
    <property type="term" value="C:adherens junction"/>
    <property type="evidence" value="ECO:0007669"/>
    <property type="project" value="TreeGrafter"/>
</dbReference>
<evidence type="ECO:0000256" key="2">
    <source>
        <dbReference type="SAM" id="Coils"/>
    </source>
</evidence>
<dbReference type="SUPFAM" id="SSF50156">
    <property type="entry name" value="PDZ domain-like"/>
    <property type="match status" value="1"/>
</dbReference>
<evidence type="ECO:0000259" key="4">
    <source>
        <dbReference type="PROSITE" id="PS50106"/>
    </source>
</evidence>
<dbReference type="InterPro" id="IPR001478">
    <property type="entry name" value="PDZ"/>
</dbReference>
<feature type="compositionally biased region" description="Acidic residues" evidence="3">
    <location>
        <begin position="1871"/>
        <end position="1892"/>
    </location>
</feature>
<dbReference type="PROSITE" id="PS51126">
    <property type="entry name" value="DILUTE"/>
    <property type="match status" value="1"/>
</dbReference>
<feature type="region of interest" description="Disordered" evidence="3">
    <location>
        <begin position="1382"/>
        <end position="1448"/>
    </location>
</feature>
<feature type="compositionally biased region" description="Polar residues" evidence="3">
    <location>
        <begin position="1914"/>
        <end position="1928"/>
    </location>
</feature>
<keyword evidence="8" id="KW-1185">Reference proteome</keyword>
<feature type="region of interest" description="Disordered" evidence="3">
    <location>
        <begin position="1320"/>
        <end position="1346"/>
    </location>
</feature>
<organism evidence="7 8">
    <name type="scientific">Blomia tropicalis</name>
    <name type="common">Mite</name>
    <dbReference type="NCBI Taxonomy" id="40697"/>
    <lineage>
        <taxon>Eukaryota</taxon>
        <taxon>Metazoa</taxon>
        <taxon>Ecdysozoa</taxon>
        <taxon>Arthropoda</taxon>
        <taxon>Chelicerata</taxon>
        <taxon>Arachnida</taxon>
        <taxon>Acari</taxon>
        <taxon>Acariformes</taxon>
        <taxon>Sarcoptiformes</taxon>
        <taxon>Astigmata</taxon>
        <taxon>Glycyphagoidea</taxon>
        <taxon>Echimyopodidae</taxon>
        <taxon>Blomia</taxon>
    </lineage>
</organism>
<protein>
    <recommendedName>
        <fullName evidence="9">Afadin</fullName>
    </recommendedName>
</protein>
<dbReference type="InterPro" id="IPR000253">
    <property type="entry name" value="FHA_dom"/>
</dbReference>
<gene>
    <name evidence="7" type="ORF">RDWZM_010580</name>
</gene>
<feature type="region of interest" description="Disordered" evidence="3">
    <location>
        <begin position="1053"/>
        <end position="1122"/>
    </location>
</feature>
<feature type="compositionally biased region" description="Basic residues" evidence="3">
    <location>
        <begin position="192"/>
        <end position="206"/>
    </location>
</feature>
<feature type="compositionally biased region" description="Low complexity" evidence="3">
    <location>
        <begin position="448"/>
        <end position="463"/>
    </location>
</feature>
<feature type="domain" description="Dilute" evidence="6">
    <location>
        <begin position="728"/>
        <end position="973"/>
    </location>
</feature>
<feature type="region of interest" description="Disordered" evidence="3">
    <location>
        <begin position="582"/>
        <end position="653"/>
    </location>
</feature>
<feature type="compositionally biased region" description="Polar residues" evidence="3">
    <location>
        <begin position="1053"/>
        <end position="1066"/>
    </location>
</feature>
<feature type="region of interest" description="Disordered" evidence="3">
    <location>
        <begin position="1608"/>
        <end position="1671"/>
    </location>
</feature>
<evidence type="ECO:0008006" key="9">
    <source>
        <dbReference type="Google" id="ProtNLM"/>
    </source>
</evidence>
<dbReference type="GO" id="GO:0032880">
    <property type="term" value="P:regulation of protein localization"/>
    <property type="evidence" value="ECO:0007669"/>
    <property type="project" value="TreeGrafter"/>
</dbReference>
<sequence length="2019" mass="226177">MVNPNGKLPNGTVGSTMPEPPTTPTVQTVTGTNHHHNAAEMDPIKRVQERENLRNIIKQWNANRLDLFEISEPNEDLEFYGVMRFYFQDAGQKVATKCMRISSTASTADVIANLIEKFRPDIRMLSVPEYALYEIHENGEERKLDDLEMPLLVQLNWHKDDREGRFLLRRMDEKTYLPGFSHTKSGNILNRKLSKREKKEKKKREKREKASSKNDKNGKDSLAEKLYNELPETSFTRSISNPEAVMRRRRQQKLEKKLQQFSQEGGPDAGGTLRIFGESINQDVPYKTILLSTRDTASFAVKEILEKYGKDKEDPLQYCLVQMVVPYVNGNGSLSESNSIPPVSVDNSGPPIREYILDDDDCPLIIERSHMKTRGVLTFHIRRRPPDYQPRKRKKKMLNGTMGIDTSSLNDEASINTTTTASTTAPPTNNGQKLLPYIVEVNPDGSEIQQRSPGQQQQGQSISPKRHYLYMKVTEIGCEPTTNTPSTPTNAPTTCNTIQLNGPNILARHCVIAHTEGMITITPCGRDSETYVNGLRINETTILKHGMLVRFGKQATFKFVDEMALRRHSQLSTGAIMGQHFQQQAQLQQQQQQQQEMTSNASNETTFELDGTIKQNPPPPPSINNNEQQQQRTNNNNNHQPTQSQQQQQQQPIRKGGDNILPAILEVWEDIEDHFLNATIVRLDPNQVQFKLCITYTLYMVTRYRASTYFKPQISPNQRATLLITFCIKYSNLIQRTITEHMNDQPLLAFWLANSSELLHFLKNDRHLSAFTVDAQEILADAIQYSFSGLVASQQHDLRVALQTFPDDMINCGSSEQSATINSTNRVLSVLSNSMQLLRRFRVNAALTIQLFSQLFHYINMWLFNQVIGTAESNLCTRQFGIRLKCCLAQIELWAEKQGLELAAECHLSRIVQTAQFLSSPKSTADELNQLVANFYKLNSLQLQTLFERYRPQSDEIRYQPDQIENVIKLARNTTDELILKEGREIRLEEETDLQLPFLLPEDGYSCDIVCGIPAGLQEFVQTLVAARVCSLTIQPTASGYWTIYFINFQPDQNQPNQTVTSTANENEADSKDHTEPTTKVNNQLISGPVQQQPQQITQQPQQQQQQQQQFLPPNNGGRNISAASMMAPQRSAMLNASLQMLPGYPFNGNGPQIQSLVRPMPEPEVQILKLQKSNNGIGLSIVAAQGNNQIQQGIYIKSVVKGGAADLDGRLEAGDQLLKVDGNSLIGIDQAKAAELMTQTGPIVTLEVAKQGAIFHGLGGMLNQQSTATLMKQAIRMNGAVPPSTIHMQQLPRMPASPGGAPFPPYNTLPMSSLSYQQLASSANNRNTLPHSISHHSNPHLIARPDSQLSYNSQSKPIYEERHYQNIQLYQLNNQRTASPIGSVHAASSATSIQPPPPPSQSAPSQQQMAMGRQILHGSHSSLQPTPSSTTSLNAHHPHANHHQLSSQHNNLHNQTIVPASPLSRPISALVTSREQEQIFTSTVAYTSPGSASSTPRINSMIHSASSNVGPEFFHYPVPGSTNYGRSMITDPRQRDLMRQEAKMEEIRDELRRRDERLHQSSPYLPQSNVTMPRHGAGGTISMIGQPNSLRTNQRFVSQPILANGSTMNIRHSNAPPSSSSSGLRSNQPPPPAPKPLRPPTQQQQSSTQPITQVSYRYGPSGYPPPSVNNQQQMLERDFQRRVEEHNSDDDGEDDDDAHEQMLERAEHRERMLNMQQDIERTRQRRLEQRYGTDVGNGPDGRTLNRQLEEQEQRLKILKLEEDQLLMKAKRRQEDHRVVVSDTGVPPPPPNSSPPIESANQRLDRLLLSTVTKPDDDIPIISTTAGPIRGGVLKNTNGYGHPNNNTGESIDRSVKKVSWDDNPTTVVPTNDDDDDNNSDADEDEEEDDDNEAERGGYDVTPTTIRGNGDGNNGIASNGSNFDGSNSMAMHHQEDTFSLQDIDDVLGTQANSQKDWLSNYVSGNTPGVIGAQEVYNDPRKRIEAERLKSNLNQPPDKVPEKLSFAEKMKMFAKSTDNVK</sequence>
<feature type="compositionally biased region" description="Low complexity" evidence="3">
    <location>
        <begin position="1091"/>
        <end position="1110"/>
    </location>
</feature>
<feature type="compositionally biased region" description="Polar residues" evidence="3">
    <location>
        <begin position="1111"/>
        <end position="1122"/>
    </location>
</feature>
<feature type="compositionally biased region" description="Polar residues" evidence="3">
    <location>
        <begin position="1835"/>
        <end position="1849"/>
    </location>
</feature>
<dbReference type="GO" id="GO:0007155">
    <property type="term" value="P:cell adhesion"/>
    <property type="evidence" value="ECO:0007669"/>
    <property type="project" value="UniProtKB-KW"/>
</dbReference>
<feature type="compositionally biased region" description="Polar residues" evidence="3">
    <location>
        <begin position="1078"/>
        <end position="1090"/>
    </location>
</feature>
<dbReference type="InterPro" id="IPR002710">
    <property type="entry name" value="Dilute_dom"/>
</dbReference>
<keyword evidence="2" id="KW-0175">Coiled coil</keyword>
<evidence type="ECO:0000313" key="7">
    <source>
        <dbReference type="EMBL" id="KAJ6216080.1"/>
    </source>
</evidence>
<dbReference type="CDD" id="cd22711">
    <property type="entry name" value="FHA_AFDN"/>
    <property type="match status" value="1"/>
</dbReference>
<dbReference type="InterPro" id="IPR036034">
    <property type="entry name" value="PDZ_sf"/>
</dbReference>
<feature type="region of interest" description="Disordered" evidence="3">
    <location>
        <begin position="1829"/>
        <end position="1928"/>
    </location>
</feature>
<feature type="domain" description="Ras-associating" evidence="5">
    <location>
        <begin position="269"/>
        <end position="386"/>
    </location>
</feature>
<feature type="region of interest" description="Disordered" evidence="3">
    <location>
        <begin position="1770"/>
        <end position="1799"/>
    </location>
</feature>
<dbReference type="EMBL" id="JAPWDV010000004">
    <property type="protein sequence ID" value="KAJ6216080.1"/>
    <property type="molecule type" value="Genomic_DNA"/>
</dbReference>
<feature type="compositionally biased region" description="Low complexity" evidence="3">
    <location>
        <begin position="1641"/>
        <end position="1662"/>
    </location>
</feature>
<reference evidence="7" key="1">
    <citation type="submission" date="2022-12" db="EMBL/GenBank/DDBJ databases">
        <title>Genome assemblies of Blomia tropicalis.</title>
        <authorList>
            <person name="Cui Y."/>
        </authorList>
    </citation>
    <scope>NUCLEOTIDE SEQUENCE</scope>
    <source>
        <tissue evidence="7">Adult mites</tissue>
    </source>
</reference>
<dbReference type="GO" id="GO:0007165">
    <property type="term" value="P:signal transduction"/>
    <property type="evidence" value="ECO:0007669"/>
    <property type="project" value="InterPro"/>
</dbReference>
<dbReference type="InterPro" id="IPR029071">
    <property type="entry name" value="Ubiquitin-like_domsf"/>
</dbReference>
<evidence type="ECO:0000256" key="3">
    <source>
        <dbReference type="SAM" id="MobiDB-lite"/>
    </source>
</evidence>
<feature type="compositionally biased region" description="Low complexity" evidence="3">
    <location>
        <begin position="1420"/>
        <end position="1434"/>
    </location>
</feature>
<evidence type="ECO:0000259" key="6">
    <source>
        <dbReference type="PROSITE" id="PS51126"/>
    </source>
</evidence>
<accession>A0A9Q0M255</accession>
<dbReference type="OMA" id="MTQTGPI"/>
<dbReference type="SMART" id="SM00228">
    <property type="entry name" value="PDZ"/>
    <property type="match status" value="1"/>
</dbReference>
<dbReference type="SMART" id="SM01132">
    <property type="entry name" value="DIL"/>
    <property type="match status" value="1"/>
</dbReference>
<name>A0A9Q0M255_BLOTA</name>
<dbReference type="InterPro" id="IPR008984">
    <property type="entry name" value="SMAD_FHA_dom_sf"/>
</dbReference>
<dbReference type="Gene3D" id="2.60.200.20">
    <property type="match status" value="1"/>
</dbReference>
<dbReference type="CDD" id="cd01781">
    <property type="entry name" value="RA2_Afadin"/>
    <property type="match status" value="1"/>
</dbReference>
<keyword evidence="1" id="KW-0130">Cell adhesion</keyword>
<dbReference type="FunFam" id="2.30.42.10:FF:000032">
    <property type="entry name" value="Afadin isoform A"/>
    <property type="match status" value="1"/>
</dbReference>
<feature type="coiled-coil region" evidence="2">
    <location>
        <begin position="1706"/>
        <end position="1769"/>
    </location>
</feature>
<dbReference type="InterPro" id="IPR000159">
    <property type="entry name" value="RA_dom"/>
</dbReference>
<dbReference type="PANTHER" id="PTHR10398">
    <property type="entry name" value="AFADIN"/>
    <property type="match status" value="1"/>
</dbReference>
<feature type="compositionally biased region" description="Low complexity" evidence="3">
    <location>
        <begin position="582"/>
        <end position="595"/>
    </location>
</feature>
<feature type="region of interest" description="Disordered" evidence="3">
    <location>
        <begin position="1"/>
        <end position="30"/>
    </location>
</feature>
<dbReference type="Pfam" id="PF00788">
    <property type="entry name" value="RA"/>
    <property type="match status" value="2"/>
</dbReference>
<dbReference type="Pfam" id="PF01843">
    <property type="entry name" value="DIL"/>
    <property type="match status" value="1"/>
</dbReference>
<dbReference type="PROSITE" id="PS50200">
    <property type="entry name" value="RA"/>
    <property type="match status" value="2"/>
</dbReference>
<dbReference type="SUPFAM" id="SSF54236">
    <property type="entry name" value="Ubiquitin-like"/>
    <property type="match status" value="2"/>
</dbReference>
<evidence type="ECO:0000256" key="1">
    <source>
        <dbReference type="ARBA" id="ARBA00022889"/>
    </source>
</evidence>
<comment type="caution">
    <text evidence="7">The sequence shown here is derived from an EMBL/GenBank/DDBJ whole genome shotgun (WGS) entry which is preliminary data.</text>
</comment>
<dbReference type="Gene3D" id="3.10.20.90">
    <property type="entry name" value="Phosphatidylinositol 3-kinase Catalytic Subunit, Chain A, domain 1"/>
    <property type="match status" value="2"/>
</dbReference>
<feature type="domain" description="PDZ" evidence="4">
    <location>
        <begin position="1168"/>
        <end position="1253"/>
    </location>
</feature>
<dbReference type="Pfam" id="PF00498">
    <property type="entry name" value="FHA"/>
    <property type="match status" value="1"/>
</dbReference>
<dbReference type="SUPFAM" id="SSF49879">
    <property type="entry name" value="SMAD/FHA domain"/>
    <property type="match status" value="1"/>
</dbReference>
<evidence type="ECO:0000313" key="8">
    <source>
        <dbReference type="Proteomes" id="UP001142055"/>
    </source>
</evidence>
<feature type="region of interest" description="Disordered" evidence="3">
    <location>
        <begin position="445"/>
        <end position="464"/>
    </location>
</feature>
<feature type="domain" description="Ras-associating" evidence="5">
    <location>
        <begin position="79"/>
        <end position="173"/>
    </location>
</feature>
<proteinExistence type="predicted"/>
<dbReference type="PROSITE" id="PS50106">
    <property type="entry name" value="PDZ"/>
    <property type="match status" value="1"/>
</dbReference>
<dbReference type="PANTHER" id="PTHR10398:SF2">
    <property type="entry name" value="AFADIN"/>
    <property type="match status" value="1"/>
</dbReference>
<evidence type="ECO:0000259" key="5">
    <source>
        <dbReference type="PROSITE" id="PS50200"/>
    </source>
</evidence>
<feature type="compositionally biased region" description="Basic and acidic residues" evidence="3">
    <location>
        <begin position="207"/>
        <end position="227"/>
    </location>
</feature>
<feature type="compositionally biased region" description="Basic and acidic residues" evidence="3">
    <location>
        <begin position="1850"/>
        <end position="1860"/>
    </location>
</feature>
<dbReference type="CDD" id="cd06789">
    <property type="entry name" value="PDZ_AFDN-like"/>
    <property type="match status" value="1"/>
</dbReference>
<dbReference type="GO" id="GO:0050839">
    <property type="term" value="F:cell adhesion molecule binding"/>
    <property type="evidence" value="ECO:0007669"/>
    <property type="project" value="TreeGrafter"/>
</dbReference>
<dbReference type="InterPro" id="IPR028842">
    <property type="entry name" value="Afadin"/>
</dbReference>
<feature type="compositionally biased region" description="Low complexity" evidence="3">
    <location>
        <begin position="623"/>
        <end position="651"/>
    </location>
</feature>
<dbReference type="Pfam" id="PF00595">
    <property type="entry name" value="PDZ"/>
    <property type="match status" value="1"/>
</dbReference>
<feature type="compositionally biased region" description="Low complexity" evidence="3">
    <location>
        <begin position="1614"/>
        <end position="1628"/>
    </location>
</feature>
<dbReference type="CDD" id="cd01782">
    <property type="entry name" value="RA1_Afadin"/>
    <property type="match status" value="1"/>
</dbReference>
<dbReference type="InterPro" id="IPR037977">
    <property type="entry name" value="CBD_Afadin"/>
</dbReference>
<dbReference type="Gene3D" id="2.30.42.10">
    <property type="match status" value="1"/>
</dbReference>
<dbReference type="CDD" id="cd15471">
    <property type="entry name" value="Myo5p-like_CBD_afadin"/>
    <property type="match status" value="1"/>
</dbReference>
<dbReference type="SMART" id="SM00314">
    <property type="entry name" value="RA"/>
    <property type="match status" value="2"/>
</dbReference>
<feature type="compositionally biased region" description="Polar residues" evidence="3">
    <location>
        <begin position="596"/>
        <end position="606"/>
    </location>
</feature>